<evidence type="ECO:0000313" key="2">
    <source>
        <dbReference type="Proteomes" id="UP001310594"/>
    </source>
</evidence>
<evidence type="ECO:0000313" key="1">
    <source>
        <dbReference type="EMBL" id="KAK5708362.1"/>
    </source>
</evidence>
<comment type="caution">
    <text evidence="1">The sequence shown here is derived from an EMBL/GenBank/DDBJ whole genome shotgun (WGS) entry which is preliminary data.</text>
</comment>
<sequence length="131" mass="15026">MPRADMPVTTSDAGLDIFKICVFDMDGADGIAMIPFMWMNSIPTSIDTMRFVLNGRWGSVDIASYYVEEFLEHLWCQLYVCNKPEAFHNLKETIDSIDSLSEDDRKGIRQLFEDDGRDPKVVLAELRKPEE</sequence>
<gene>
    <name evidence="1" type="ORF">LTR97_000902</name>
</gene>
<dbReference type="AlphaFoldDB" id="A0AAN7ZR50"/>
<reference evidence="1" key="1">
    <citation type="submission" date="2023-08" db="EMBL/GenBank/DDBJ databases">
        <title>Black Yeasts Isolated from many extreme environments.</title>
        <authorList>
            <person name="Coleine C."/>
            <person name="Stajich J.E."/>
            <person name="Selbmann L."/>
        </authorList>
    </citation>
    <scope>NUCLEOTIDE SEQUENCE</scope>
    <source>
        <strain evidence="1">CCFEE 5810</strain>
    </source>
</reference>
<dbReference type="EMBL" id="JAVRQU010000001">
    <property type="protein sequence ID" value="KAK5708362.1"/>
    <property type="molecule type" value="Genomic_DNA"/>
</dbReference>
<organism evidence="1 2">
    <name type="scientific">Elasticomyces elasticus</name>
    <dbReference type="NCBI Taxonomy" id="574655"/>
    <lineage>
        <taxon>Eukaryota</taxon>
        <taxon>Fungi</taxon>
        <taxon>Dikarya</taxon>
        <taxon>Ascomycota</taxon>
        <taxon>Pezizomycotina</taxon>
        <taxon>Dothideomycetes</taxon>
        <taxon>Dothideomycetidae</taxon>
        <taxon>Mycosphaerellales</taxon>
        <taxon>Teratosphaeriaceae</taxon>
        <taxon>Elasticomyces</taxon>
    </lineage>
</organism>
<protein>
    <submittedName>
        <fullName evidence="1">Uncharacterized protein</fullName>
    </submittedName>
</protein>
<proteinExistence type="predicted"/>
<dbReference type="Proteomes" id="UP001310594">
    <property type="component" value="Unassembled WGS sequence"/>
</dbReference>
<accession>A0AAN7ZR50</accession>
<name>A0AAN7ZR50_9PEZI</name>